<dbReference type="GeneTree" id="ENSGT01100000263515"/>
<keyword evidence="6" id="KW-1015">Disulfide bond</keyword>
<dbReference type="Pfam" id="PF00354">
    <property type="entry name" value="Pentaxin"/>
    <property type="match status" value="1"/>
</dbReference>
<evidence type="ECO:0000256" key="9">
    <source>
        <dbReference type="RuleBase" id="RU362112"/>
    </source>
</evidence>
<dbReference type="OMA" id="NPNILDW"/>
<evidence type="ECO:0000256" key="6">
    <source>
        <dbReference type="ARBA" id="ARBA00023157"/>
    </source>
</evidence>
<feature type="chain" id="PRO_5025348567" description="Pentraxin family member" evidence="10">
    <location>
        <begin position="16"/>
        <end position="225"/>
    </location>
</feature>
<evidence type="ECO:0000313" key="12">
    <source>
        <dbReference type="Ensembl" id="ENSSAUP00010003894.1"/>
    </source>
</evidence>
<comment type="subunit">
    <text evidence="9">Homopentamer. Pentaxin (or pentraxin) have a discoid arrangement of 5 non-covalently bound subunits.</text>
</comment>
<dbReference type="PRINTS" id="PR00895">
    <property type="entry name" value="PENTAXIN"/>
</dbReference>
<evidence type="ECO:0000256" key="4">
    <source>
        <dbReference type="ARBA" id="ARBA00022729"/>
    </source>
</evidence>
<comment type="similarity">
    <text evidence="7 9">Belongs to the pentraxin family.</text>
</comment>
<dbReference type="Gene3D" id="2.60.120.200">
    <property type="match status" value="1"/>
</dbReference>
<reference evidence="12" key="1">
    <citation type="submission" date="2021-04" db="EMBL/GenBank/DDBJ databases">
        <authorList>
            <consortium name="Wellcome Sanger Institute Data Sharing"/>
        </authorList>
    </citation>
    <scope>NUCLEOTIDE SEQUENCE [LARGE SCALE GENOMIC DNA]</scope>
</reference>
<comment type="subcellular location">
    <subcellularLocation>
        <location evidence="1 9">Secreted</location>
    </subcellularLocation>
</comment>
<dbReference type="FunFam" id="2.60.120.200:FF:000070">
    <property type="entry name" value="Serum amyloid P-component"/>
    <property type="match status" value="1"/>
</dbReference>
<dbReference type="GO" id="GO:0046872">
    <property type="term" value="F:metal ion binding"/>
    <property type="evidence" value="ECO:0007669"/>
    <property type="project" value="UniProtKB-KW"/>
</dbReference>
<comment type="cofactor">
    <cofactor evidence="9">
        <name>Ca(2+)</name>
        <dbReference type="ChEBI" id="CHEBI:29108"/>
    </cofactor>
    <text evidence="9">Binds 2 calcium ions per subunit.</text>
</comment>
<dbReference type="InterPro" id="IPR013320">
    <property type="entry name" value="ConA-like_dom_sf"/>
</dbReference>
<evidence type="ECO:0000313" key="13">
    <source>
        <dbReference type="Proteomes" id="UP000472265"/>
    </source>
</evidence>
<dbReference type="InterPro" id="IPR051005">
    <property type="entry name" value="Pentraxin_domain"/>
</dbReference>
<keyword evidence="5 9" id="KW-0106">Calcium</keyword>
<feature type="signal peptide" evidence="10">
    <location>
        <begin position="1"/>
        <end position="15"/>
    </location>
</feature>
<dbReference type="AlphaFoldDB" id="A0A671TPL6"/>
<protein>
    <recommendedName>
        <fullName evidence="9">Pentraxin family member</fullName>
    </recommendedName>
</protein>
<evidence type="ECO:0000256" key="10">
    <source>
        <dbReference type="SAM" id="SignalP"/>
    </source>
</evidence>
<dbReference type="PANTHER" id="PTHR45869:SF7">
    <property type="entry name" value="C-REACTIVE PROTEIN"/>
    <property type="match status" value="1"/>
</dbReference>
<keyword evidence="2" id="KW-0964">Secreted</keyword>
<accession>A0A671TPL6</accession>
<reference evidence="12" key="3">
    <citation type="submission" date="2025-09" db="UniProtKB">
        <authorList>
            <consortium name="Ensembl"/>
        </authorList>
    </citation>
    <scope>IDENTIFICATION</scope>
</reference>
<dbReference type="Ensembl" id="ENSSAUT00010004207.1">
    <property type="protein sequence ID" value="ENSSAUP00010003894.1"/>
    <property type="gene ID" value="ENSSAUG00010002031.1"/>
</dbReference>
<evidence type="ECO:0000256" key="1">
    <source>
        <dbReference type="ARBA" id="ARBA00004613"/>
    </source>
</evidence>
<dbReference type="Proteomes" id="UP000472265">
    <property type="component" value="Chromosome 17"/>
</dbReference>
<name>A0A671TPL6_SPAAU</name>
<dbReference type="SUPFAM" id="SSF49899">
    <property type="entry name" value="Concanavalin A-like lectins/glucanases"/>
    <property type="match status" value="1"/>
</dbReference>
<feature type="domain" description="Pentraxin (PTX)" evidence="11">
    <location>
        <begin position="21"/>
        <end position="223"/>
    </location>
</feature>
<evidence type="ECO:0000256" key="8">
    <source>
        <dbReference type="PROSITE-ProRule" id="PRU01172"/>
    </source>
</evidence>
<keyword evidence="13" id="KW-1185">Reference proteome</keyword>
<evidence type="ECO:0000259" key="11">
    <source>
        <dbReference type="PROSITE" id="PS51828"/>
    </source>
</evidence>
<dbReference type="InterPro" id="IPR001759">
    <property type="entry name" value="PTX_dom"/>
</dbReference>
<organism evidence="12 13">
    <name type="scientific">Sparus aurata</name>
    <name type="common">Gilthead sea bream</name>
    <dbReference type="NCBI Taxonomy" id="8175"/>
    <lineage>
        <taxon>Eukaryota</taxon>
        <taxon>Metazoa</taxon>
        <taxon>Chordata</taxon>
        <taxon>Craniata</taxon>
        <taxon>Vertebrata</taxon>
        <taxon>Euteleostomi</taxon>
        <taxon>Actinopterygii</taxon>
        <taxon>Neopterygii</taxon>
        <taxon>Teleostei</taxon>
        <taxon>Neoteleostei</taxon>
        <taxon>Acanthomorphata</taxon>
        <taxon>Eupercaria</taxon>
        <taxon>Spariformes</taxon>
        <taxon>Sparidae</taxon>
        <taxon>Sparus</taxon>
    </lineage>
</organism>
<comment type="caution">
    <text evidence="8">Lacks conserved residue(s) required for the propagation of feature annotation.</text>
</comment>
<dbReference type="InParanoid" id="A0A671TPL6"/>
<reference evidence="12" key="2">
    <citation type="submission" date="2025-08" db="UniProtKB">
        <authorList>
            <consortium name="Ensembl"/>
        </authorList>
    </citation>
    <scope>IDENTIFICATION</scope>
</reference>
<dbReference type="PROSITE" id="PS51828">
    <property type="entry name" value="PTX_2"/>
    <property type="match status" value="1"/>
</dbReference>
<gene>
    <name evidence="12" type="primary">LOC115567638</name>
</gene>
<keyword evidence="4 10" id="KW-0732">Signal</keyword>
<evidence type="ECO:0000256" key="5">
    <source>
        <dbReference type="ARBA" id="ARBA00022837"/>
    </source>
</evidence>
<proteinExistence type="inferred from homology"/>
<sequence>MALLLLLVLLTVCSAYPQDLSGKMFTFPQETNTAQVRLTTSRQDLRAVTVCLRSFTELRRDHSLFSLATPSAANDFLIFKTIADDGIQIWARNNHRTFGGQNYKFNAWLSICSTWDAASGLVQVWIDGKPSSRMFVSSGSNINGPIIIVLGQEQDSHGGAFDIKQSFVGMMSDVHMWDYVLSPHEIQNYAHRFVGFTPGNVLNWRELAFQTTGRVLIEDEQWSIT</sequence>
<evidence type="ECO:0000256" key="3">
    <source>
        <dbReference type="ARBA" id="ARBA00022723"/>
    </source>
</evidence>
<dbReference type="GO" id="GO:0005576">
    <property type="term" value="C:extracellular region"/>
    <property type="evidence" value="ECO:0007669"/>
    <property type="project" value="UniProtKB-SubCell"/>
</dbReference>
<dbReference type="PANTHER" id="PTHR45869">
    <property type="entry name" value="C-REACTIVE PROTEIN-RELATED"/>
    <property type="match status" value="1"/>
</dbReference>
<dbReference type="SMART" id="SM00159">
    <property type="entry name" value="PTX"/>
    <property type="match status" value="1"/>
</dbReference>
<evidence type="ECO:0000256" key="2">
    <source>
        <dbReference type="ARBA" id="ARBA00022525"/>
    </source>
</evidence>
<evidence type="ECO:0000256" key="7">
    <source>
        <dbReference type="ARBA" id="ARBA00038102"/>
    </source>
</evidence>
<keyword evidence="3 9" id="KW-0479">Metal-binding</keyword>